<gene>
    <name evidence="1" type="ORF">H257_01060</name>
</gene>
<reference evidence="1" key="1">
    <citation type="submission" date="2013-12" db="EMBL/GenBank/DDBJ databases">
        <title>The Genome Sequence of Aphanomyces astaci APO3.</title>
        <authorList>
            <consortium name="The Broad Institute Genomics Platform"/>
            <person name="Russ C."/>
            <person name="Tyler B."/>
            <person name="van West P."/>
            <person name="Dieguez-Uribeondo J."/>
            <person name="Young S.K."/>
            <person name="Zeng Q."/>
            <person name="Gargeya S."/>
            <person name="Fitzgerald M."/>
            <person name="Abouelleil A."/>
            <person name="Alvarado L."/>
            <person name="Chapman S.B."/>
            <person name="Gainer-Dewar J."/>
            <person name="Goldberg J."/>
            <person name="Griggs A."/>
            <person name="Gujja S."/>
            <person name="Hansen M."/>
            <person name="Howarth C."/>
            <person name="Imamovic A."/>
            <person name="Ireland A."/>
            <person name="Larimer J."/>
            <person name="McCowan C."/>
            <person name="Murphy C."/>
            <person name="Pearson M."/>
            <person name="Poon T.W."/>
            <person name="Priest M."/>
            <person name="Roberts A."/>
            <person name="Saif S."/>
            <person name="Shea T."/>
            <person name="Sykes S."/>
            <person name="Wortman J."/>
            <person name="Nusbaum C."/>
            <person name="Birren B."/>
        </authorList>
    </citation>
    <scope>NUCLEOTIDE SEQUENCE [LARGE SCALE GENOMIC DNA]</scope>
    <source>
        <strain evidence="1">APO3</strain>
    </source>
</reference>
<dbReference type="AlphaFoldDB" id="W4H6J3"/>
<accession>W4H6J3</accession>
<organism evidence="1">
    <name type="scientific">Aphanomyces astaci</name>
    <name type="common">Crayfish plague agent</name>
    <dbReference type="NCBI Taxonomy" id="112090"/>
    <lineage>
        <taxon>Eukaryota</taxon>
        <taxon>Sar</taxon>
        <taxon>Stramenopiles</taxon>
        <taxon>Oomycota</taxon>
        <taxon>Saprolegniomycetes</taxon>
        <taxon>Saprolegniales</taxon>
        <taxon>Verrucalvaceae</taxon>
        <taxon>Aphanomyces</taxon>
    </lineage>
</organism>
<dbReference type="RefSeq" id="XP_009822380.1">
    <property type="nucleotide sequence ID" value="XM_009824078.1"/>
</dbReference>
<dbReference type="VEuPathDB" id="FungiDB:H257_01060"/>
<protein>
    <submittedName>
        <fullName evidence="1">Uncharacterized protein</fullName>
    </submittedName>
</protein>
<sequence length="74" mass="8147">MALYALNRLSERLVREDALLCVSSRPLSPATTTGHHHHASIAPQKPVSTARLLINNTLWGYLAGLSWTRDGLLN</sequence>
<name>W4H6J3_APHAT</name>
<dbReference type="EMBL" id="KI913115">
    <property type="protein sequence ID" value="ETV87517.1"/>
    <property type="molecule type" value="Genomic_DNA"/>
</dbReference>
<proteinExistence type="predicted"/>
<dbReference type="GeneID" id="20803056"/>
<evidence type="ECO:0000313" key="1">
    <source>
        <dbReference type="EMBL" id="ETV87517.1"/>
    </source>
</evidence>